<feature type="domain" description="CinA C-terminal" evidence="1">
    <location>
        <begin position="28"/>
        <end position="174"/>
    </location>
</feature>
<reference evidence="2 3" key="1">
    <citation type="submission" date="2018-10" db="EMBL/GenBank/DDBJ databases">
        <authorList>
            <person name="Li J."/>
        </authorList>
    </citation>
    <scope>NUCLEOTIDE SEQUENCE [LARGE SCALE GENOMIC DNA]</scope>
    <source>
        <strain evidence="2 3">JCM 11654</strain>
    </source>
</reference>
<keyword evidence="3" id="KW-1185">Reference proteome</keyword>
<proteinExistence type="predicted"/>
<dbReference type="Gene3D" id="3.90.950.20">
    <property type="entry name" value="CinA-like"/>
    <property type="match status" value="1"/>
</dbReference>
<evidence type="ECO:0000313" key="2">
    <source>
        <dbReference type="EMBL" id="RLP83116.1"/>
    </source>
</evidence>
<evidence type="ECO:0000313" key="3">
    <source>
        <dbReference type="Proteomes" id="UP000269438"/>
    </source>
</evidence>
<dbReference type="Proteomes" id="UP000269438">
    <property type="component" value="Unassembled WGS sequence"/>
</dbReference>
<dbReference type="AlphaFoldDB" id="A0A3L7ARJ1"/>
<dbReference type="InterPro" id="IPR008136">
    <property type="entry name" value="CinA_C"/>
</dbReference>
<name>A0A3L7ARJ1_9MICO</name>
<comment type="caution">
    <text evidence="2">The sequence shown here is derived from an EMBL/GenBank/DDBJ whole genome shotgun (WGS) entry which is preliminary data.</text>
</comment>
<sequence length="186" mass="19016">MPEGGAAQETERGAEWPVELRASELAAVVACGYSIAVAESLTGGLVLASIVSVPGASAVLRGGVVAYDTELKHRVLGVDAALMAEFGPVDPRVAEQMARGARRIGTTAAGEAQIGVSTTGVAGPTPDPQTGTAVGTVFIGISSVRGDRSIAVHAHGDRAQIREWSVRAAIRAVLDEARILGEHARS</sequence>
<gene>
    <name evidence="2" type="ORF">D9V34_07735</name>
</gene>
<dbReference type="RefSeq" id="WP_121688246.1">
    <property type="nucleotide sequence ID" value="NZ_RCUY01000005.1"/>
</dbReference>
<organism evidence="2 3">
    <name type="scientific">Mycetocola lacteus</name>
    <dbReference type="NCBI Taxonomy" id="76637"/>
    <lineage>
        <taxon>Bacteria</taxon>
        <taxon>Bacillati</taxon>
        <taxon>Actinomycetota</taxon>
        <taxon>Actinomycetes</taxon>
        <taxon>Micrococcales</taxon>
        <taxon>Microbacteriaceae</taxon>
        <taxon>Mycetocola</taxon>
    </lineage>
</organism>
<dbReference type="EMBL" id="RCUY01000005">
    <property type="protein sequence ID" value="RLP83116.1"/>
    <property type="molecule type" value="Genomic_DNA"/>
</dbReference>
<dbReference type="Pfam" id="PF02464">
    <property type="entry name" value="CinA"/>
    <property type="match status" value="1"/>
</dbReference>
<dbReference type="SUPFAM" id="SSF142433">
    <property type="entry name" value="CinA-like"/>
    <property type="match status" value="1"/>
</dbReference>
<evidence type="ECO:0000259" key="1">
    <source>
        <dbReference type="Pfam" id="PF02464"/>
    </source>
</evidence>
<dbReference type="OrthoDB" id="1253990at2"/>
<accession>A0A3L7ARJ1</accession>
<dbReference type="InterPro" id="IPR036653">
    <property type="entry name" value="CinA-like_C"/>
</dbReference>
<protein>
    <submittedName>
        <fullName evidence="2">CinA family protein</fullName>
    </submittedName>
</protein>
<dbReference type="NCBIfam" id="TIGR00199">
    <property type="entry name" value="PncC_domain"/>
    <property type="match status" value="1"/>
</dbReference>